<protein>
    <submittedName>
        <fullName evidence="2">Chromosome partitioning protein, ParB family</fullName>
    </submittedName>
</protein>
<dbReference type="AlphaFoldDB" id="A0A1H3KT08"/>
<keyword evidence="3" id="KW-1185">Reference proteome</keyword>
<evidence type="ECO:0000313" key="3">
    <source>
        <dbReference type="Proteomes" id="UP000199286"/>
    </source>
</evidence>
<dbReference type="STRING" id="321339.SAMN05444340_11068"/>
<dbReference type="OrthoDB" id="2053844at2"/>
<reference evidence="2 3" key="1">
    <citation type="submission" date="2016-10" db="EMBL/GenBank/DDBJ databases">
        <authorList>
            <person name="de Groot N.N."/>
        </authorList>
    </citation>
    <scope>NUCLEOTIDE SEQUENCE [LARGE SCALE GENOMIC DNA]</scope>
    <source>
        <strain evidence="2 3">DSM 26880</strain>
    </source>
</reference>
<organism evidence="2 3">
    <name type="scientific">Citreimonas salinaria</name>
    <dbReference type="NCBI Taxonomy" id="321339"/>
    <lineage>
        <taxon>Bacteria</taxon>
        <taxon>Pseudomonadati</taxon>
        <taxon>Pseudomonadota</taxon>
        <taxon>Alphaproteobacteria</taxon>
        <taxon>Rhodobacterales</taxon>
        <taxon>Roseobacteraceae</taxon>
        <taxon>Citreimonas</taxon>
    </lineage>
</organism>
<dbReference type="GO" id="GO:0007059">
    <property type="term" value="P:chromosome segregation"/>
    <property type="evidence" value="ECO:0007669"/>
    <property type="project" value="TreeGrafter"/>
</dbReference>
<dbReference type="Pfam" id="PF02195">
    <property type="entry name" value="ParB_N"/>
    <property type="match status" value="1"/>
</dbReference>
<evidence type="ECO:0000259" key="1">
    <source>
        <dbReference type="SMART" id="SM00470"/>
    </source>
</evidence>
<evidence type="ECO:0000313" key="2">
    <source>
        <dbReference type="EMBL" id="SDY54815.1"/>
    </source>
</evidence>
<dbReference type="GO" id="GO:0005694">
    <property type="term" value="C:chromosome"/>
    <property type="evidence" value="ECO:0007669"/>
    <property type="project" value="TreeGrafter"/>
</dbReference>
<gene>
    <name evidence="2" type="ORF">SAMN05444340_11068</name>
</gene>
<name>A0A1H3KT08_9RHOB</name>
<dbReference type="EMBL" id="FNPF01000010">
    <property type="protein sequence ID" value="SDY54815.1"/>
    <property type="molecule type" value="Genomic_DNA"/>
</dbReference>
<accession>A0A1H3KT08</accession>
<dbReference type="InterPro" id="IPR036086">
    <property type="entry name" value="ParB/Sulfiredoxin_sf"/>
</dbReference>
<dbReference type="Gene3D" id="3.90.1530.10">
    <property type="entry name" value="Conserved hypothetical protein from pyrococcus furiosus pfu- 392566-001, ParB domain"/>
    <property type="match status" value="1"/>
</dbReference>
<feature type="domain" description="ParB-like N-terminal" evidence="1">
    <location>
        <begin position="9"/>
        <end position="97"/>
    </location>
</feature>
<dbReference type="SMART" id="SM00470">
    <property type="entry name" value="ParB"/>
    <property type="match status" value="1"/>
</dbReference>
<dbReference type="InterPro" id="IPR050336">
    <property type="entry name" value="Chromosome_partition/occlusion"/>
</dbReference>
<dbReference type="Proteomes" id="UP000199286">
    <property type="component" value="Unassembled WGS sequence"/>
</dbReference>
<dbReference type="PANTHER" id="PTHR33375">
    <property type="entry name" value="CHROMOSOME-PARTITIONING PROTEIN PARB-RELATED"/>
    <property type="match status" value="1"/>
</dbReference>
<proteinExistence type="predicted"/>
<dbReference type="InterPro" id="IPR003115">
    <property type="entry name" value="ParB_N"/>
</dbReference>
<dbReference type="SUPFAM" id="SSF110849">
    <property type="entry name" value="ParB/Sulfiredoxin"/>
    <property type="match status" value="1"/>
</dbReference>
<dbReference type="PANTHER" id="PTHR33375:SF1">
    <property type="entry name" value="CHROMOSOME-PARTITIONING PROTEIN PARB-RELATED"/>
    <property type="match status" value="1"/>
</dbReference>
<dbReference type="RefSeq" id="WP_089883828.1">
    <property type="nucleotide sequence ID" value="NZ_FNPF01000010.1"/>
</dbReference>
<sequence length="278" mass="30045">MAKDIDTFKEIPVAEIAILSRIRAVSTDAVAALRQSYEDHGGFTTPIHVRKAKSGYELIDGAHRLTLANELGLETILARVWHCSQAEARFFETDANLAMAHLTPIGLARSLAARHDAYVKLHPETAGGVAGGLARHGQQRTEMSFADFVGAVLGVTPRQVRRIVSAGRTLAPDQAKALEAAPRRVSMNDLYQLSKINNTPERYAVVEALATGTAKNAATARRAYRADRGEGPAPRDATEAGYLRLADAWCRANKAARRRFLEEHGDDVAAALAELGDA</sequence>